<evidence type="ECO:0000259" key="3">
    <source>
        <dbReference type="Pfam" id="PF24883"/>
    </source>
</evidence>
<dbReference type="InterPro" id="IPR027417">
    <property type="entry name" value="P-loop_NTPase"/>
</dbReference>
<dbReference type="STRING" id="341663.Q0CUK1"/>
<evidence type="ECO:0000256" key="1">
    <source>
        <dbReference type="ARBA" id="ARBA00022737"/>
    </source>
</evidence>
<dbReference type="Pfam" id="PF01048">
    <property type="entry name" value="PNP_UDP_1"/>
    <property type="match status" value="1"/>
</dbReference>
<dbReference type="eggNOG" id="ENOG502QQ8X">
    <property type="taxonomic scope" value="Eukaryota"/>
</dbReference>
<dbReference type="OrthoDB" id="1577640at2759"/>
<dbReference type="VEuPathDB" id="FungiDB:ATEG_02633"/>
<accession>Q0CUK1</accession>
<dbReference type="EMBL" id="CH476596">
    <property type="protein sequence ID" value="EAU37595.1"/>
    <property type="molecule type" value="Genomic_DNA"/>
</dbReference>
<dbReference type="PANTHER" id="PTHR46082:SF11">
    <property type="entry name" value="AAA+ ATPASE DOMAIN-CONTAINING PROTEIN-RELATED"/>
    <property type="match status" value="1"/>
</dbReference>
<gene>
    <name evidence="4" type="ORF">ATEG_02633</name>
</gene>
<dbReference type="GO" id="GO:0009116">
    <property type="term" value="P:nucleoside metabolic process"/>
    <property type="evidence" value="ECO:0007669"/>
    <property type="project" value="InterPro"/>
</dbReference>
<dbReference type="InterPro" id="IPR056884">
    <property type="entry name" value="NPHP3-like_N"/>
</dbReference>
<keyword evidence="1" id="KW-0677">Repeat</keyword>
<protein>
    <submittedName>
        <fullName evidence="4">Uncharacterized protein</fullName>
    </submittedName>
</protein>
<dbReference type="Gene3D" id="3.40.50.300">
    <property type="entry name" value="P-loop containing nucleotide triphosphate hydrolases"/>
    <property type="match status" value="1"/>
</dbReference>
<dbReference type="AlphaFoldDB" id="Q0CUK1"/>
<feature type="domain" description="Nephrocystin 3-like N-terminal" evidence="3">
    <location>
        <begin position="397"/>
        <end position="489"/>
    </location>
</feature>
<evidence type="ECO:0000313" key="4">
    <source>
        <dbReference type="EMBL" id="EAU37595.1"/>
    </source>
</evidence>
<evidence type="ECO:0000313" key="5">
    <source>
        <dbReference type="Proteomes" id="UP000007963"/>
    </source>
</evidence>
<dbReference type="PANTHER" id="PTHR46082">
    <property type="entry name" value="ATP/GTP-BINDING PROTEIN-RELATED"/>
    <property type="match status" value="1"/>
</dbReference>
<name>Q0CUK1_ASPTN</name>
<reference evidence="5" key="1">
    <citation type="submission" date="2005-09" db="EMBL/GenBank/DDBJ databases">
        <title>Annotation of the Aspergillus terreus NIH2624 genome.</title>
        <authorList>
            <person name="Birren B.W."/>
            <person name="Lander E.S."/>
            <person name="Galagan J.E."/>
            <person name="Nusbaum C."/>
            <person name="Devon K."/>
            <person name="Henn M."/>
            <person name="Ma L.-J."/>
            <person name="Jaffe D.B."/>
            <person name="Butler J."/>
            <person name="Alvarez P."/>
            <person name="Gnerre S."/>
            <person name="Grabherr M."/>
            <person name="Kleber M."/>
            <person name="Mauceli E.W."/>
            <person name="Brockman W."/>
            <person name="Rounsley S."/>
            <person name="Young S.K."/>
            <person name="LaButti K."/>
            <person name="Pushparaj V."/>
            <person name="DeCaprio D."/>
            <person name="Crawford M."/>
            <person name="Koehrsen M."/>
            <person name="Engels R."/>
            <person name="Montgomery P."/>
            <person name="Pearson M."/>
            <person name="Howarth C."/>
            <person name="Larson L."/>
            <person name="Luoma S."/>
            <person name="White J."/>
            <person name="Alvarado L."/>
            <person name="Kodira C.D."/>
            <person name="Zeng Q."/>
            <person name="Oleary S."/>
            <person name="Yandava C."/>
            <person name="Denning D.W."/>
            <person name="Nierman W.C."/>
            <person name="Milne T."/>
            <person name="Madden K."/>
        </authorList>
    </citation>
    <scope>NUCLEOTIDE SEQUENCE [LARGE SCALE GENOMIC DNA]</scope>
    <source>
        <strain evidence="5">NIH 2624 / FGSC A1156</strain>
    </source>
</reference>
<dbReference type="InterPro" id="IPR000845">
    <property type="entry name" value="Nucleoside_phosphorylase_d"/>
</dbReference>
<dbReference type="RefSeq" id="XP_001211811.1">
    <property type="nucleotide sequence ID" value="XM_001211811.1"/>
</dbReference>
<dbReference type="CDD" id="cd09008">
    <property type="entry name" value="MTAN"/>
    <property type="match status" value="1"/>
</dbReference>
<dbReference type="InterPro" id="IPR053137">
    <property type="entry name" value="NLR-like"/>
</dbReference>
<dbReference type="Gene3D" id="3.40.50.1580">
    <property type="entry name" value="Nucleoside phosphorylase domain"/>
    <property type="match status" value="1"/>
</dbReference>
<dbReference type="GeneID" id="4317157"/>
<organism evidence="4 5">
    <name type="scientific">Aspergillus terreus (strain NIH 2624 / FGSC A1156)</name>
    <dbReference type="NCBI Taxonomy" id="341663"/>
    <lineage>
        <taxon>Eukaryota</taxon>
        <taxon>Fungi</taxon>
        <taxon>Dikarya</taxon>
        <taxon>Ascomycota</taxon>
        <taxon>Pezizomycotina</taxon>
        <taxon>Eurotiomycetes</taxon>
        <taxon>Eurotiomycetidae</taxon>
        <taxon>Eurotiales</taxon>
        <taxon>Aspergillaceae</taxon>
        <taxon>Aspergillus</taxon>
        <taxon>Aspergillus subgen. Circumdati</taxon>
    </lineage>
</organism>
<sequence>MTSRTHHDYTVAWICALPLEMAAAKTMLDEIHDPLPQPLNDQNTYTLGRVSGHNVVIACLQSGIFGVTSAAIALAHFLPTFPSVKFGLLVGVAGGVPSATNDIRLGDVVVSKPTGSSGGVIQYDFGKALVGGRFQQTGFLNKPPQLLLTAMAQVECNNMIRRTSLIKVMSNALDRNRSMKGHFPRPDHDHLFRATYSHQDGSSDCSSCNKDHIVSRAPRSTEEPQVHYGLIASGDQAMDDPQKRDAIAQQLDVLCFETEAAGVMNQLPCLVIRGICDYCDSHKHEKWQGYAALTAAAYARELLSVVPVHQGNRVLTELSWHQKKELEEREAFLHWIPTDNYDQMYEALLEKRSLGTCEWIIETKAFQTWQQRTSSSLLWCYGKPGIGKSVLLQDLAEPSRMVSAMLKQLYRQKGSIPQEHLRFMQMSLRPSLADLCDIFTSYASLSFGKVFLLVDALDECPFEARHRMVRFLSHILQHVPGIKILVMCRKELDIQEAFQEHPSLLIGKQDVSRDIKTYITTEVRRLRRGYHGKKLLMDSHTCKY</sequence>
<dbReference type="Pfam" id="PF24883">
    <property type="entry name" value="NPHP3_N"/>
    <property type="match status" value="2"/>
</dbReference>
<dbReference type="HOGENOM" id="CLU_000288_34_13_1"/>
<feature type="domain" description="Nucleoside phosphorylase" evidence="2">
    <location>
        <begin position="11"/>
        <end position="287"/>
    </location>
</feature>
<dbReference type="GO" id="GO:0003824">
    <property type="term" value="F:catalytic activity"/>
    <property type="evidence" value="ECO:0007669"/>
    <property type="project" value="InterPro"/>
</dbReference>
<dbReference type="OMA" id="HAPHEES"/>
<proteinExistence type="predicted"/>
<dbReference type="InterPro" id="IPR035994">
    <property type="entry name" value="Nucleoside_phosphorylase_sf"/>
</dbReference>
<feature type="domain" description="Nephrocystin 3-like N-terminal" evidence="3">
    <location>
        <begin position="355"/>
        <end position="394"/>
    </location>
</feature>
<dbReference type="Proteomes" id="UP000007963">
    <property type="component" value="Unassembled WGS sequence"/>
</dbReference>
<dbReference type="SUPFAM" id="SSF53167">
    <property type="entry name" value="Purine and uridine phosphorylases"/>
    <property type="match status" value="1"/>
</dbReference>
<evidence type="ECO:0000259" key="2">
    <source>
        <dbReference type="Pfam" id="PF01048"/>
    </source>
</evidence>